<gene>
    <name evidence="3" type="ORF">ATC03_07590</name>
</gene>
<dbReference type="RefSeq" id="WP_227820255.1">
    <property type="nucleotide sequence ID" value="NZ_CP013979.1"/>
</dbReference>
<comment type="similarity">
    <text evidence="1">Belongs to the short-chain dehydrogenases/reductases (SDR) family.</text>
</comment>
<dbReference type="AlphaFoldDB" id="A0A191WEE7"/>
<dbReference type="GO" id="GO:0016491">
    <property type="term" value="F:oxidoreductase activity"/>
    <property type="evidence" value="ECO:0007669"/>
    <property type="project" value="UniProtKB-KW"/>
</dbReference>
<keyword evidence="2" id="KW-0560">Oxidoreductase</keyword>
<name>A0A191WEE7_9MICO</name>
<dbReference type="KEGG" id="agy:ATC03_07590"/>
<dbReference type="PRINTS" id="PR00081">
    <property type="entry name" value="GDHRDH"/>
</dbReference>
<dbReference type="SUPFAM" id="SSF51735">
    <property type="entry name" value="NAD(P)-binding Rossmann-fold domains"/>
    <property type="match status" value="1"/>
</dbReference>
<reference evidence="3 4" key="1">
    <citation type="journal article" date="2016" name="Int. J. Syst. Evol. Microbiol.">
        <title>Agromyces aureus sp. nov., isolated from the rhizosphere of Salix caprea L. grown in a heavy-metal-contaminated soil.</title>
        <authorList>
            <person name="Corretto E."/>
            <person name="Antonielli L."/>
            <person name="Sessitsch A."/>
            <person name="Compant S."/>
            <person name="Gorfer M."/>
            <person name="Kuffner M."/>
            <person name="Brader G."/>
        </authorList>
    </citation>
    <scope>NUCLEOTIDE SEQUENCE [LARGE SCALE GENOMIC DNA]</scope>
    <source>
        <strain evidence="3 4">AR33</strain>
    </source>
</reference>
<evidence type="ECO:0008006" key="5">
    <source>
        <dbReference type="Google" id="ProtNLM"/>
    </source>
</evidence>
<accession>A0A191WEE7</accession>
<dbReference type="Proteomes" id="UP000078437">
    <property type="component" value="Chromosome"/>
</dbReference>
<dbReference type="InterPro" id="IPR020904">
    <property type="entry name" value="Sc_DH/Rdtase_CS"/>
</dbReference>
<dbReference type="InterPro" id="IPR002347">
    <property type="entry name" value="SDR_fam"/>
</dbReference>
<evidence type="ECO:0000313" key="3">
    <source>
        <dbReference type="EMBL" id="ANJ26597.1"/>
    </source>
</evidence>
<dbReference type="InterPro" id="IPR036291">
    <property type="entry name" value="NAD(P)-bd_dom_sf"/>
</dbReference>
<evidence type="ECO:0000313" key="4">
    <source>
        <dbReference type="Proteomes" id="UP000078437"/>
    </source>
</evidence>
<reference evidence="4" key="2">
    <citation type="submission" date="2016-01" db="EMBL/GenBank/DDBJ databases">
        <title>Complete genome sequence of Agromyces aureus AR33T and comparison with related organisms.</title>
        <authorList>
            <person name="Corretto E."/>
            <person name="Antonielli L."/>
            <person name="Sessitsch A."/>
            <person name="Brader G."/>
        </authorList>
    </citation>
    <scope>NUCLEOTIDE SEQUENCE [LARGE SCALE GENOMIC DNA]</scope>
    <source>
        <strain evidence="4">AR33</strain>
    </source>
</reference>
<proteinExistence type="inferred from homology"/>
<protein>
    <recommendedName>
        <fullName evidence="5">Short-chain dehydrogenase</fullName>
    </recommendedName>
</protein>
<organism evidence="3 4">
    <name type="scientific">Agromyces aureus</name>
    <dbReference type="NCBI Taxonomy" id="453304"/>
    <lineage>
        <taxon>Bacteria</taxon>
        <taxon>Bacillati</taxon>
        <taxon>Actinomycetota</taxon>
        <taxon>Actinomycetes</taxon>
        <taxon>Micrococcales</taxon>
        <taxon>Microbacteriaceae</taxon>
        <taxon>Agromyces</taxon>
    </lineage>
</organism>
<dbReference type="PROSITE" id="PS00061">
    <property type="entry name" value="ADH_SHORT"/>
    <property type="match status" value="1"/>
</dbReference>
<evidence type="ECO:0000256" key="1">
    <source>
        <dbReference type="ARBA" id="ARBA00006484"/>
    </source>
</evidence>
<sequence>MTGVRVDRASAVQLPDLSGARALVTGASDGIGLEIARALAGAGAEVLMPVRDVEKGERAASRIRELDPDARLRLVDLDLARLDSVQALVAALLAEGRPIDLVVLNAGVVLLGDRERHMSVDGYEVHFQTNFLGHAVLVLGILPLLLASPEPRVAVQGSLAAASARLDLDDEFVTGRYTPLRAYGSSKLALGLFALELGRRHADDGLRVGLCHPGIAPDTAIAADLRAKAPAYQRRLSRRLGNTPAQAAQPALAALTTDAAPGRLIAPSGLFQLSGRPVSTTLPRRLDDPAAAARVWTLAQRIADAGVA</sequence>
<evidence type="ECO:0000256" key="2">
    <source>
        <dbReference type="ARBA" id="ARBA00023002"/>
    </source>
</evidence>
<keyword evidence="4" id="KW-1185">Reference proteome</keyword>
<dbReference type="Gene3D" id="3.40.50.720">
    <property type="entry name" value="NAD(P)-binding Rossmann-like Domain"/>
    <property type="match status" value="1"/>
</dbReference>
<dbReference type="PANTHER" id="PTHR24320:SF148">
    <property type="entry name" value="NAD(P)-BINDING ROSSMANN-FOLD SUPERFAMILY PROTEIN"/>
    <property type="match status" value="1"/>
</dbReference>
<dbReference type="STRING" id="453304.ATC03_07590"/>
<dbReference type="Pfam" id="PF00106">
    <property type="entry name" value="adh_short"/>
    <property type="match status" value="1"/>
</dbReference>
<dbReference type="EMBL" id="CP013979">
    <property type="protein sequence ID" value="ANJ26597.1"/>
    <property type="molecule type" value="Genomic_DNA"/>
</dbReference>
<dbReference type="PANTHER" id="PTHR24320">
    <property type="entry name" value="RETINOL DEHYDROGENASE"/>
    <property type="match status" value="1"/>
</dbReference>